<name>A0A5C6BAY4_9PLAN</name>
<evidence type="ECO:0000313" key="1">
    <source>
        <dbReference type="EMBL" id="TWU08877.1"/>
    </source>
</evidence>
<evidence type="ECO:0000313" key="2">
    <source>
        <dbReference type="Proteomes" id="UP000320735"/>
    </source>
</evidence>
<accession>A0A5C6BAY4</accession>
<protein>
    <submittedName>
        <fullName evidence="1">Uncharacterized protein</fullName>
    </submittedName>
</protein>
<dbReference type="RefSeq" id="WP_146372657.1">
    <property type="nucleotide sequence ID" value="NZ_SJPP01000002.1"/>
</dbReference>
<dbReference type="OrthoDB" id="288583at2"/>
<keyword evidence="2" id="KW-1185">Reference proteome</keyword>
<gene>
    <name evidence="1" type="ORF">CA54_41160</name>
</gene>
<dbReference type="Proteomes" id="UP000320735">
    <property type="component" value="Unassembled WGS sequence"/>
</dbReference>
<dbReference type="AlphaFoldDB" id="A0A5C6BAY4"/>
<proteinExistence type="predicted"/>
<dbReference type="EMBL" id="SJPP01000002">
    <property type="protein sequence ID" value="TWU08877.1"/>
    <property type="molecule type" value="Genomic_DNA"/>
</dbReference>
<sequence length="64" mass="7123">MKLSDFYNDVSRRVDTSKTSITVAETKRVLSEAFLVLAKMDAADFADTISKGVAQAKKKKLKKK</sequence>
<organism evidence="1 2">
    <name type="scientific">Symmachiella macrocystis</name>
    <dbReference type="NCBI Taxonomy" id="2527985"/>
    <lineage>
        <taxon>Bacteria</taxon>
        <taxon>Pseudomonadati</taxon>
        <taxon>Planctomycetota</taxon>
        <taxon>Planctomycetia</taxon>
        <taxon>Planctomycetales</taxon>
        <taxon>Planctomycetaceae</taxon>
        <taxon>Symmachiella</taxon>
    </lineage>
</organism>
<comment type="caution">
    <text evidence="1">The sequence shown here is derived from an EMBL/GenBank/DDBJ whole genome shotgun (WGS) entry which is preliminary data.</text>
</comment>
<reference evidence="1 2" key="1">
    <citation type="submission" date="2019-02" db="EMBL/GenBank/DDBJ databases">
        <title>Deep-cultivation of Planctomycetes and their phenomic and genomic characterization uncovers novel biology.</title>
        <authorList>
            <person name="Wiegand S."/>
            <person name="Jogler M."/>
            <person name="Boedeker C."/>
            <person name="Pinto D."/>
            <person name="Vollmers J."/>
            <person name="Rivas-Marin E."/>
            <person name="Kohn T."/>
            <person name="Peeters S.H."/>
            <person name="Heuer A."/>
            <person name="Rast P."/>
            <person name="Oberbeckmann S."/>
            <person name="Bunk B."/>
            <person name="Jeske O."/>
            <person name="Meyerdierks A."/>
            <person name="Storesund J.E."/>
            <person name="Kallscheuer N."/>
            <person name="Luecker S."/>
            <person name="Lage O.M."/>
            <person name="Pohl T."/>
            <person name="Merkel B.J."/>
            <person name="Hornburger P."/>
            <person name="Mueller R.-W."/>
            <person name="Bruemmer F."/>
            <person name="Labrenz M."/>
            <person name="Spormann A.M."/>
            <person name="Op Den Camp H."/>
            <person name="Overmann J."/>
            <person name="Amann R."/>
            <person name="Jetten M.S.M."/>
            <person name="Mascher T."/>
            <person name="Medema M.H."/>
            <person name="Devos D.P."/>
            <person name="Kaster A.-K."/>
            <person name="Ovreas L."/>
            <person name="Rohde M."/>
            <person name="Galperin M.Y."/>
            <person name="Jogler C."/>
        </authorList>
    </citation>
    <scope>NUCLEOTIDE SEQUENCE [LARGE SCALE GENOMIC DNA]</scope>
    <source>
        <strain evidence="1 2">CA54</strain>
    </source>
</reference>